<protein>
    <submittedName>
        <fullName evidence="2">Uncharacterized protein</fullName>
    </submittedName>
</protein>
<comment type="caution">
    <text evidence="2">The sequence shown here is derived from an EMBL/GenBank/DDBJ whole genome shotgun (WGS) entry which is preliminary data.</text>
</comment>
<dbReference type="OrthoDB" id="2121319at2759"/>
<dbReference type="EMBL" id="VSWC01000027">
    <property type="protein sequence ID" value="KAA1111010.1"/>
    <property type="molecule type" value="Genomic_DNA"/>
</dbReference>
<evidence type="ECO:0000313" key="3">
    <source>
        <dbReference type="Proteomes" id="UP000324748"/>
    </source>
</evidence>
<dbReference type="Proteomes" id="UP000324748">
    <property type="component" value="Unassembled WGS sequence"/>
</dbReference>
<feature type="region of interest" description="Disordered" evidence="1">
    <location>
        <begin position="28"/>
        <end position="57"/>
    </location>
</feature>
<proteinExistence type="predicted"/>
<sequence length="131" mass="14620">MRSDLLSMASETGDVLAYESWEQPHIDSQIHPQTEISTSTSGAARKAQDKKHNIKTTESNRIAKKSYIVVCLLFESPKLLRAQMDIAHYILLTGDQPSHHEGLKFEGDHPPVCRLGELHIQPVDGRGAIHL</sequence>
<dbReference type="AlphaFoldDB" id="A0A5B0QCM9"/>
<name>A0A5B0QCM9_PUCGR</name>
<reference evidence="2 3" key="1">
    <citation type="submission" date="2019-05" db="EMBL/GenBank/DDBJ databases">
        <title>Emergence of the Ug99 lineage of the wheat stem rust pathogen through somatic hybridization.</title>
        <authorList>
            <person name="Li F."/>
            <person name="Upadhyaya N.M."/>
            <person name="Sperschneider J."/>
            <person name="Matny O."/>
            <person name="Nguyen-Phuc H."/>
            <person name="Mago R."/>
            <person name="Raley C."/>
            <person name="Miller M.E."/>
            <person name="Silverstein K.A.T."/>
            <person name="Henningsen E."/>
            <person name="Hirsch C.D."/>
            <person name="Visser B."/>
            <person name="Pretorius Z.A."/>
            <person name="Steffenson B.J."/>
            <person name="Schwessinger B."/>
            <person name="Dodds P.N."/>
            <person name="Figueroa M."/>
        </authorList>
    </citation>
    <scope>NUCLEOTIDE SEQUENCE [LARGE SCALE GENOMIC DNA]</scope>
    <source>
        <strain evidence="2">21-0</strain>
    </source>
</reference>
<gene>
    <name evidence="2" type="ORF">PGT21_035640</name>
</gene>
<feature type="compositionally biased region" description="Polar residues" evidence="1">
    <location>
        <begin position="30"/>
        <end position="42"/>
    </location>
</feature>
<organism evidence="2 3">
    <name type="scientific">Puccinia graminis f. sp. tritici</name>
    <dbReference type="NCBI Taxonomy" id="56615"/>
    <lineage>
        <taxon>Eukaryota</taxon>
        <taxon>Fungi</taxon>
        <taxon>Dikarya</taxon>
        <taxon>Basidiomycota</taxon>
        <taxon>Pucciniomycotina</taxon>
        <taxon>Pucciniomycetes</taxon>
        <taxon>Pucciniales</taxon>
        <taxon>Pucciniaceae</taxon>
        <taxon>Puccinia</taxon>
    </lineage>
</organism>
<evidence type="ECO:0000256" key="1">
    <source>
        <dbReference type="SAM" id="MobiDB-lite"/>
    </source>
</evidence>
<accession>A0A5B0QCM9</accession>
<evidence type="ECO:0000313" key="2">
    <source>
        <dbReference type="EMBL" id="KAA1111010.1"/>
    </source>
</evidence>
<keyword evidence="3" id="KW-1185">Reference proteome</keyword>